<accession>A0AAN9T7R6</accession>
<name>A0AAN9T7R6_9HEMI</name>
<feature type="compositionally biased region" description="Acidic residues" evidence="1">
    <location>
        <begin position="245"/>
        <end position="257"/>
    </location>
</feature>
<feature type="region of interest" description="Disordered" evidence="1">
    <location>
        <begin position="1"/>
        <end position="39"/>
    </location>
</feature>
<dbReference type="Proteomes" id="UP001367676">
    <property type="component" value="Unassembled WGS sequence"/>
</dbReference>
<organism evidence="2 3">
    <name type="scientific">Parthenolecanium corni</name>
    <dbReference type="NCBI Taxonomy" id="536013"/>
    <lineage>
        <taxon>Eukaryota</taxon>
        <taxon>Metazoa</taxon>
        <taxon>Ecdysozoa</taxon>
        <taxon>Arthropoda</taxon>
        <taxon>Hexapoda</taxon>
        <taxon>Insecta</taxon>
        <taxon>Pterygota</taxon>
        <taxon>Neoptera</taxon>
        <taxon>Paraneoptera</taxon>
        <taxon>Hemiptera</taxon>
        <taxon>Sternorrhyncha</taxon>
        <taxon>Coccoidea</taxon>
        <taxon>Coccidae</taxon>
        <taxon>Parthenolecanium</taxon>
    </lineage>
</organism>
<feature type="region of interest" description="Disordered" evidence="1">
    <location>
        <begin position="439"/>
        <end position="469"/>
    </location>
</feature>
<evidence type="ECO:0008006" key="4">
    <source>
        <dbReference type="Google" id="ProtNLM"/>
    </source>
</evidence>
<feature type="region of interest" description="Disordered" evidence="1">
    <location>
        <begin position="289"/>
        <end position="335"/>
    </location>
</feature>
<dbReference type="InterPro" id="IPR016024">
    <property type="entry name" value="ARM-type_fold"/>
</dbReference>
<feature type="region of interest" description="Disordered" evidence="1">
    <location>
        <begin position="235"/>
        <end position="258"/>
    </location>
</feature>
<comment type="caution">
    <text evidence="2">The sequence shown here is derived from an EMBL/GenBank/DDBJ whole genome shotgun (WGS) entry which is preliminary data.</text>
</comment>
<dbReference type="AlphaFoldDB" id="A0AAN9T7R6"/>
<evidence type="ECO:0000313" key="3">
    <source>
        <dbReference type="Proteomes" id="UP001367676"/>
    </source>
</evidence>
<sequence>MSRQPSPTAHLKEDHFSPSSDSSCSSTSSVFIQPQQRQWSTTTGNTIESLVSPASVNANDKWRHRLQPPHKKQSSMNPQFSPSGSTEQLLYPLLLQLSADDPDVRNGAHDILITLVDQHAADDHQLEHLLEAIISSGLNEWATVDSEVCFNTMQVLPTLLQRILVHCGRNISPKVMGHLVESLAKRLLQVTHQKQALQALVQVKRVIGDSLFDHFLETHYPRVKRDFDLLSDVYGESSDVNGDSGTEEDEEEPEENEGVITKVYDEYGNEIVRTPSRRVTFGGEVVKIRTPDSDATTTTTTPIPSTEESGEAEAETEAPSIPEQTPQARKVRAPPKVSRIPLPIQPALHEPRRRRRVFKPPTMYADRLWSSSDDVHLNVDVDVNVLLRNIGVDFDYLLNERDSSTTSSSEGYRHSALHESAQKFSTNRLRGLDDTFQEEDWNERVAGEDESDHIPAKSERAKRAASSDFSLYPPEKPDISFMHRPVSDDTLNVLPAPSRLPVRLKSKANRLSICRHHKDVTASLPSLQDVNAKPKKRYANQPRQPGQQVTCNQYLIISNSTLINH</sequence>
<gene>
    <name evidence="2" type="ORF">V9T40_011935</name>
</gene>
<feature type="compositionally biased region" description="Low complexity" evidence="1">
    <location>
        <begin position="17"/>
        <end position="29"/>
    </location>
</feature>
<evidence type="ECO:0000256" key="1">
    <source>
        <dbReference type="SAM" id="MobiDB-lite"/>
    </source>
</evidence>
<dbReference type="Gene3D" id="1.25.10.10">
    <property type="entry name" value="Leucine-rich Repeat Variant"/>
    <property type="match status" value="1"/>
</dbReference>
<feature type="compositionally biased region" description="Basic and acidic residues" evidence="1">
    <location>
        <begin position="442"/>
        <end position="462"/>
    </location>
</feature>
<feature type="compositionally biased region" description="Low complexity" evidence="1">
    <location>
        <begin position="293"/>
        <end position="307"/>
    </location>
</feature>
<evidence type="ECO:0000313" key="2">
    <source>
        <dbReference type="EMBL" id="KAK7575649.1"/>
    </source>
</evidence>
<dbReference type="EMBL" id="JBBCAQ010000036">
    <property type="protein sequence ID" value="KAK7575649.1"/>
    <property type="molecule type" value="Genomic_DNA"/>
</dbReference>
<protein>
    <recommendedName>
        <fullName evidence="4">TOG domain-containing protein</fullName>
    </recommendedName>
</protein>
<feature type="compositionally biased region" description="Polar residues" evidence="1">
    <location>
        <begin position="30"/>
        <end position="39"/>
    </location>
</feature>
<reference evidence="2 3" key="1">
    <citation type="submission" date="2024-03" db="EMBL/GenBank/DDBJ databases">
        <title>Adaptation during the transition from Ophiocordyceps entomopathogen to insect associate is accompanied by gene loss and intensified selection.</title>
        <authorList>
            <person name="Ward C.M."/>
            <person name="Onetto C.A."/>
            <person name="Borneman A.R."/>
        </authorList>
    </citation>
    <scope>NUCLEOTIDE SEQUENCE [LARGE SCALE GENOMIC DNA]</scope>
    <source>
        <strain evidence="2">AWRI1</strain>
        <tissue evidence="2">Single Adult Female</tissue>
    </source>
</reference>
<keyword evidence="3" id="KW-1185">Reference proteome</keyword>
<dbReference type="SUPFAM" id="SSF48371">
    <property type="entry name" value="ARM repeat"/>
    <property type="match status" value="1"/>
</dbReference>
<dbReference type="InterPro" id="IPR011989">
    <property type="entry name" value="ARM-like"/>
</dbReference>
<proteinExistence type="predicted"/>